<comment type="caution">
    <text evidence="1">The sequence shown here is derived from an EMBL/GenBank/DDBJ whole genome shotgun (WGS) entry which is preliminary data.</text>
</comment>
<dbReference type="EMBL" id="CM037619">
    <property type="protein sequence ID" value="KAH8007408.1"/>
    <property type="molecule type" value="Genomic_DNA"/>
</dbReference>
<reference evidence="1" key="1">
    <citation type="submission" date="2021-08" db="EMBL/GenBank/DDBJ databases">
        <title>The first chromosome-level gecko genome reveals the dynamic sex chromosomes of Neotropical dwarf geckos (Sphaerodactylidae: Sphaerodactylus).</title>
        <authorList>
            <person name="Pinto B.J."/>
            <person name="Keating S.E."/>
            <person name="Gamble T."/>
        </authorList>
    </citation>
    <scope>NUCLEOTIDE SEQUENCE</scope>
    <source>
        <strain evidence="1">TG3544</strain>
    </source>
</reference>
<gene>
    <name evidence="1" type="ORF">K3G42_021680</name>
</gene>
<name>A0ACB8FPC0_9SAUR</name>
<dbReference type="Proteomes" id="UP000827872">
    <property type="component" value="Linkage Group LG06"/>
</dbReference>
<organism evidence="1 2">
    <name type="scientific">Sphaerodactylus townsendi</name>
    <dbReference type="NCBI Taxonomy" id="933632"/>
    <lineage>
        <taxon>Eukaryota</taxon>
        <taxon>Metazoa</taxon>
        <taxon>Chordata</taxon>
        <taxon>Craniata</taxon>
        <taxon>Vertebrata</taxon>
        <taxon>Euteleostomi</taxon>
        <taxon>Lepidosauria</taxon>
        <taxon>Squamata</taxon>
        <taxon>Bifurcata</taxon>
        <taxon>Gekkota</taxon>
        <taxon>Sphaerodactylidae</taxon>
        <taxon>Sphaerodactylus</taxon>
    </lineage>
</organism>
<evidence type="ECO:0000313" key="1">
    <source>
        <dbReference type="EMBL" id="KAH8007408.1"/>
    </source>
</evidence>
<sequence length="153" mass="16661">MWTEKERRCILQQYSWRFICVGYQGQPFPAPYAPRKPASFREVSDHLANGVLEAIAIAEGVLQSLAPATVSVMQEGTLGAFFALAASIACGEPVRQGFAPKDLVLGILVDLRGPSEWLPGLIGVHLAAISALFENQALGITDHSRCRLKLEEQ</sequence>
<accession>A0ACB8FPC0</accession>
<protein>
    <submittedName>
        <fullName evidence="1">Uncharacterized protein</fullName>
    </submittedName>
</protein>
<evidence type="ECO:0000313" key="2">
    <source>
        <dbReference type="Proteomes" id="UP000827872"/>
    </source>
</evidence>
<proteinExistence type="predicted"/>
<keyword evidence="2" id="KW-1185">Reference proteome</keyword>